<name>A0ABQ7T4T5_PHRPL</name>
<evidence type="ECO:0000313" key="2">
    <source>
        <dbReference type="Proteomes" id="UP000826234"/>
    </source>
</evidence>
<proteinExistence type="predicted"/>
<evidence type="ECO:0000313" key="1">
    <source>
        <dbReference type="EMBL" id="KAH0624669.1"/>
    </source>
</evidence>
<keyword evidence="2" id="KW-1185">Reference proteome</keyword>
<sequence>MLTLPIAVYGTHSLIQNELNFVFGAIIGIKQANLRAQGQIWPSYCPSSALCSCSDGHVPFPSHHYLITSQLLYVIFFHCKMMKCLS</sequence>
<accession>A0ABQ7T4T5</accession>
<gene>
    <name evidence="1" type="ORF">JD844_032354</name>
</gene>
<organism evidence="1 2">
    <name type="scientific">Phrynosoma platyrhinos</name>
    <name type="common">Desert horned lizard</name>
    <dbReference type="NCBI Taxonomy" id="52577"/>
    <lineage>
        <taxon>Eukaryota</taxon>
        <taxon>Metazoa</taxon>
        <taxon>Chordata</taxon>
        <taxon>Craniata</taxon>
        <taxon>Vertebrata</taxon>
        <taxon>Euteleostomi</taxon>
        <taxon>Lepidosauria</taxon>
        <taxon>Squamata</taxon>
        <taxon>Bifurcata</taxon>
        <taxon>Unidentata</taxon>
        <taxon>Episquamata</taxon>
        <taxon>Toxicofera</taxon>
        <taxon>Iguania</taxon>
        <taxon>Phrynosomatidae</taxon>
        <taxon>Phrynosomatinae</taxon>
        <taxon>Phrynosoma</taxon>
    </lineage>
</organism>
<dbReference type="EMBL" id="JAIPUX010001232">
    <property type="protein sequence ID" value="KAH0624669.1"/>
    <property type="molecule type" value="Genomic_DNA"/>
</dbReference>
<comment type="caution">
    <text evidence="1">The sequence shown here is derived from an EMBL/GenBank/DDBJ whole genome shotgun (WGS) entry which is preliminary data.</text>
</comment>
<protein>
    <submittedName>
        <fullName evidence="1">Uncharacterized protein</fullName>
    </submittedName>
</protein>
<reference evidence="1 2" key="1">
    <citation type="journal article" date="2022" name="Gigascience">
        <title>A chromosome-level genome assembly and annotation of the desert horned lizard, Phrynosoma platyrhinos, provides insight into chromosomal rearrangements among reptiles.</title>
        <authorList>
            <person name="Koochekian N."/>
            <person name="Ascanio A."/>
            <person name="Farleigh K."/>
            <person name="Card D.C."/>
            <person name="Schield D.R."/>
            <person name="Castoe T.A."/>
            <person name="Jezkova T."/>
        </authorList>
    </citation>
    <scope>NUCLEOTIDE SEQUENCE [LARGE SCALE GENOMIC DNA]</scope>
    <source>
        <strain evidence="1">NK-2021</strain>
    </source>
</reference>
<dbReference type="Proteomes" id="UP000826234">
    <property type="component" value="Unassembled WGS sequence"/>
</dbReference>